<dbReference type="RefSeq" id="WP_284339303.1">
    <property type="nucleotide sequence ID" value="NZ_BSNS01000007.1"/>
</dbReference>
<comment type="subcellular location">
    <subcellularLocation>
        <location evidence="1">Membrane</location>
        <topology evidence="1">Multi-pass membrane protein</topology>
    </subcellularLocation>
</comment>
<keyword evidence="2" id="KW-0813">Transport</keyword>
<keyword evidence="5 6" id="KW-0472">Membrane</keyword>
<dbReference type="SUPFAM" id="SSF103473">
    <property type="entry name" value="MFS general substrate transporter"/>
    <property type="match status" value="1"/>
</dbReference>
<keyword evidence="3 6" id="KW-0812">Transmembrane</keyword>
<feature type="transmembrane region" description="Helical" evidence="6">
    <location>
        <begin position="366"/>
        <end position="385"/>
    </location>
</feature>
<dbReference type="Proteomes" id="UP001156691">
    <property type="component" value="Unassembled WGS sequence"/>
</dbReference>
<proteinExistence type="predicted"/>
<keyword evidence="9" id="KW-1185">Reference proteome</keyword>
<evidence type="ECO:0000256" key="4">
    <source>
        <dbReference type="ARBA" id="ARBA00022989"/>
    </source>
</evidence>
<dbReference type="EMBL" id="BSNS01000007">
    <property type="protein sequence ID" value="GLQ53851.1"/>
    <property type="molecule type" value="Genomic_DNA"/>
</dbReference>
<accession>A0ABQ5W2B7</accession>
<sequence>MGRNELVLLVAALMGLSSIALDIMLAALPDIGTAMRSDAPNLAQLTVGTFLFGAAVSAFLIGPVADAFGRRVPILSGLAVFVTAALLCPLAPNMETLLALRLAQGLGVGTTRLSQAVLRDRYAGTEMAQAMSLSLMAFLILPVVAPLIGQAILLVAGWQAIFLTMAALGAVVLVWAWLRLPETLAPENRRPFSLKEIGTGLAIVAADRNAVGYGLAAMFLLGALYGFIATTQPVYGEAFGLGPLFPMAMAATAIVQSVSAFVCSRLLRRVGAVRVARIALWGYTGLAATLVLAFTLELLPFAAFFLLVTAMMAMFTWADATLGALSMTNLGKVAGTAASAFGAVQALGATILGSLVGQGYDGTPRSLVWGVLLLGIASLLSSIWARSEK</sequence>
<gene>
    <name evidence="8" type="ORF">GCM10010862_11100</name>
</gene>
<dbReference type="Gene3D" id="1.20.1720.10">
    <property type="entry name" value="Multidrug resistance protein D"/>
    <property type="match status" value="1"/>
</dbReference>
<dbReference type="PROSITE" id="PS00216">
    <property type="entry name" value="SUGAR_TRANSPORT_1"/>
    <property type="match status" value="1"/>
</dbReference>
<evidence type="ECO:0000256" key="6">
    <source>
        <dbReference type="SAM" id="Phobius"/>
    </source>
</evidence>
<feature type="transmembrane region" description="Helical" evidence="6">
    <location>
        <begin position="130"/>
        <end position="154"/>
    </location>
</feature>
<organism evidence="8 9">
    <name type="scientific">Devosia nitrariae</name>
    <dbReference type="NCBI Taxonomy" id="2071872"/>
    <lineage>
        <taxon>Bacteria</taxon>
        <taxon>Pseudomonadati</taxon>
        <taxon>Pseudomonadota</taxon>
        <taxon>Alphaproteobacteria</taxon>
        <taxon>Hyphomicrobiales</taxon>
        <taxon>Devosiaceae</taxon>
        <taxon>Devosia</taxon>
    </lineage>
</organism>
<dbReference type="PANTHER" id="PTHR23502">
    <property type="entry name" value="MAJOR FACILITATOR SUPERFAMILY"/>
    <property type="match status" value="1"/>
</dbReference>
<evidence type="ECO:0000259" key="7">
    <source>
        <dbReference type="PROSITE" id="PS50850"/>
    </source>
</evidence>
<dbReference type="InterPro" id="IPR020846">
    <property type="entry name" value="MFS_dom"/>
</dbReference>
<feature type="transmembrane region" description="Helical" evidence="6">
    <location>
        <begin position="210"/>
        <end position="228"/>
    </location>
</feature>
<name>A0ABQ5W2B7_9HYPH</name>
<dbReference type="Pfam" id="PF07690">
    <property type="entry name" value="MFS_1"/>
    <property type="match status" value="1"/>
</dbReference>
<keyword evidence="4 6" id="KW-1133">Transmembrane helix</keyword>
<dbReference type="CDD" id="cd17320">
    <property type="entry name" value="MFS_MdfA_MDR_like"/>
    <property type="match status" value="1"/>
</dbReference>
<feature type="transmembrane region" description="Helical" evidence="6">
    <location>
        <begin position="275"/>
        <end position="296"/>
    </location>
</feature>
<evidence type="ECO:0000256" key="1">
    <source>
        <dbReference type="ARBA" id="ARBA00004141"/>
    </source>
</evidence>
<dbReference type="InterPro" id="IPR036259">
    <property type="entry name" value="MFS_trans_sf"/>
</dbReference>
<feature type="transmembrane region" description="Helical" evidence="6">
    <location>
        <begin position="337"/>
        <end position="360"/>
    </location>
</feature>
<feature type="transmembrane region" description="Helical" evidence="6">
    <location>
        <begin position="44"/>
        <end position="65"/>
    </location>
</feature>
<feature type="domain" description="Major facilitator superfamily (MFS) profile" evidence="7">
    <location>
        <begin position="6"/>
        <end position="389"/>
    </location>
</feature>
<evidence type="ECO:0000313" key="9">
    <source>
        <dbReference type="Proteomes" id="UP001156691"/>
    </source>
</evidence>
<feature type="transmembrane region" description="Helical" evidence="6">
    <location>
        <begin position="240"/>
        <end position="263"/>
    </location>
</feature>
<feature type="transmembrane region" description="Helical" evidence="6">
    <location>
        <begin position="302"/>
        <end position="325"/>
    </location>
</feature>
<evidence type="ECO:0000256" key="2">
    <source>
        <dbReference type="ARBA" id="ARBA00022448"/>
    </source>
</evidence>
<dbReference type="PANTHER" id="PTHR23502:SF132">
    <property type="entry name" value="POLYAMINE TRANSPORTER 2-RELATED"/>
    <property type="match status" value="1"/>
</dbReference>
<evidence type="ECO:0000313" key="8">
    <source>
        <dbReference type="EMBL" id="GLQ53851.1"/>
    </source>
</evidence>
<evidence type="ECO:0000256" key="5">
    <source>
        <dbReference type="ARBA" id="ARBA00023136"/>
    </source>
</evidence>
<dbReference type="InterPro" id="IPR011701">
    <property type="entry name" value="MFS"/>
</dbReference>
<evidence type="ECO:0000256" key="3">
    <source>
        <dbReference type="ARBA" id="ARBA00022692"/>
    </source>
</evidence>
<reference evidence="9" key="1">
    <citation type="journal article" date="2019" name="Int. J. Syst. Evol. Microbiol.">
        <title>The Global Catalogue of Microorganisms (GCM) 10K type strain sequencing project: providing services to taxonomists for standard genome sequencing and annotation.</title>
        <authorList>
            <consortium name="The Broad Institute Genomics Platform"/>
            <consortium name="The Broad Institute Genome Sequencing Center for Infectious Disease"/>
            <person name="Wu L."/>
            <person name="Ma J."/>
        </authorList>
    </citation>
    <scope>NUCLEOTIDE SEQUENCE [LARGE SCALE GENOMIC DNA]</scope>
    <source>
        <strain evidence="9">NBRC 112416</strain>
    </source>
</reference>
<comment type="caution">
    <text evidence="8">The sequence shown here is derived from an EMBL/GenBank/DDBJ whole genome shotgun (WGS) entry which is preliminary data.</text>
</comment>
<feature type="transmembrane region" description="Helical" evidence="6">
    <location>
        <begin position="160"/>
        <end position="180"/>
    </location>
</feature>
<protein>
    <submittedName>
        <fullName evidence="8">Bcr/CflA family drug resistance efflux transporter</fullName>
    </submittedName>
</protein>
<dbReference type="PROSITE" id="PS50850">
    <property type="entry name" value="MFS"/>
    <property type="match status" value="1"/>
</dbReference>
<dbReference type="InterPro" id="IPR005829">
    <property type="entry name" value="Sugar_transporter_CS"/>
</dbReference>